<keyword evidence="1" id="KW-0732">Signal</keyword>
<keyword evidence="3" id="KW-1185">Reference proteome</keyword>
<evidence type="ECO:0000256" key="1">
    <source>
        <dbReference type="SAM" id="SignalP"/>
    </source>
</evidence>
<proteinExistence type="predicted"/>
<evidence type="ECO:0000313" key="2">
    <source>
        <dbReference type="EMBL" id="KAJ7683854.1"/>
    </source>
</evidence>
<evidence type="ECO:0000313" key="3">
    <source>
        <dbReference type="Proteomes" id="UP001221757"/>
    </source>
</evidence>
<feature type="signal peptide" evidence="1">
    <location>
        <begin position="1"/>
        <end position="19"/>
    </location>
</feature>
<dbReference type="Proteomes" id="UP001221757">
    <property type="component" value="Unassembled WGS sequence"/>
</dbReference>
<feature type="chain" id="PRO_5042104226" evidence="1">
    <location>
        <begin position="20"/>
        <end position="279"/>
    </location>
</feature>
<dbReference type="EMBL" id="JARKIE010000104">
    <property type="protein sequence ID" value="KAJ7683854.1"/>
    <property type="molecule type" value="Genomic_DNA"/>
</dbReference>
<comment type="caution">
    <text evidence="2">The sequence shown here is derived from an EMBL/GenBank/DDBJ whole genome shotgun (WGS) entry which is preliminary data.</text>
</comment>
<protein>
    <submittedName>
        <fullName evidence="2">Uncharacterized protein</fullName>
    </submittedName>
</protein>
<sequence length="279" mass="28844">MRTSIFTALLATFALAVSAADTVLTPGGHRLATNVKEVPAGGRVAHVGNDIHVIDANGTVLHIATPSVRGSPTAAAVSPEETGWVAFASWLNTGAPIGSFKASWTVPPMPASQHGQTLFLFNSIEPATGDAIMQPYGGSAAGGGQFWSVATWYLYMDQTFFTTPVQVSVGQTLDGIVELVGTSGSTFTYNSQFTNIGGTSLTIAGSEQLAWATITLEAYAVTTASDYPTGSTVFSGTNLELSSGVFPSVSWSTQSDPADGLSTTINVEGSTSATITIKY</sequence>
<reference evidence="2" key="1">
    <citation type="submission" date="2023-03" db="EMBL/GenBank/DDBJ databases">
        <title>Massive genome expansion in bonnet fungi (Mycena s.s.) driven by repeated elements and novel gene families across ecological guilds.</title>
        <authorList>
            <consortium name="Lawrence Berkeley National Laboratory"/>
            <person name="Harder C.B."/>
            <person name="Miyauchi S."/>
            <person name="Viragh M."/>
            <person name="Kuo A."/>
            <person name="Thoen E."/>
            <person name="Andreopoulos B."/>
            <person name="Lu D."/>
            <person name="Skrede I."/>
            <person name="Drula E."/>
            <person name="Henrissat B."/>
            <person name="Morin E."/>
            <person name="Kohler A."/>
            <person name="Barry K."/>
            <person name="LaButti K."/>
            <person name="Morin E."/>
            <person name="Salamov A."/>
            <person name="Lipzen A."/>
            <person name="Mereny Z."/>
            <person name="Hegedus B."/>
            <person name="Baldrian P."/>
            <person name="Stursova M."/>
            <person name="Weitz H."/>
            <person name="Taylor A."/>
            <person name="Grigoriev I.V."/>
            <person name="Nagy L.G."/>
            <person name="Martin F."/>
            <person name="Kauserud H."/>
        </authorList>
    </citation>
    <scope>NUCLEOTIDE SEQUENCE</scope>
    <source>
        <strain evidence="2">CBHHK067</strain>
    </source>
</reference>
<name>A0AAD7D9W9_MYCRO</name>
<organism evidence="2 3">
    <name type="scientific">Mycena rosella</name>
    <name type="common">Pink bonnet</name>
    <name type="synonym">Agaricus rosellus</name>
    <dbReference type="NCBI Taxonomy" id="1033263"/>
    <lineage>
        <taxon>Eukaryota</taxon>
        <taxon>Fungi</taxon>
        <taxon>Dikarya</taxon>
        <taxon>Basidiomycota</taxon>
        <taxon>Agaricomycotina</taxon>
        <taxon>Agaricomycetes</taxon>
        <taxon>Agaricomycetidae</taxon>
        <taxon>Agaricales</taxon>
        <taxon>Marasmiineae</taxon>
        <taxon>Mycenaceae</taxon>
        <taxon>Mycena</taxon>
    </lineage>
</organism>
<gene>
    <name evidence="2" type="ORF">B0H17DRAFT_1137478</name>
</gene>
<dbReference type="AlphaFoldDB" id="A0AAD7D9W9"/>
<accession>A0AAD7D9W9</accession>